<evidence type="ECO:0000256" key="2">
    <source>
        <dbReference type="SAM" id="MobiDB-lite"/>
    </source>
</evidence>
<reference evidence="3 4" key="1">
    <citation type="submission" date="2024-05" db="EMBL/GenBank/DDBJ databases">
        <authorList>
            <person name="Wallberg A."/>
        </authorList>
    </citation>
    <scope>NUCLEOTIDE SEQUENCE [LARGE SCALE GENOMIC DNA]</scope>
</reference>
<accession>A0AAV2RXS4</accession>
<evidence type="ECO:0000256" key="1">
    <source>
        <dbReference type="SAM" id="Coils"/>
    </source>
</evidence>
<feature type="coiled-coil region" evidence="1">
    <location>
        <begin position="416"/>
        <end position="467"/>
    </location>
</feature>
<dbReference type="EMBL" id="CAXKWB010038150">
    <property type="protein sequence ID" value="CAL4151198.1"/>
    <property type="molecule type" value="Genomic_DNA"/>
</dbReference>
<feature type="compositionally biased region" description="Polar residues" evidence="2">
    <location>
        <begin position="533"/>
        <end position="542"/>
    </location>
</feature>
<protein>
    <submittedName>
        <fullName evidence="3">Uncharacterized protein</fullName>
    </submittedName>
</protein>
<organism evidence="3 4">
    <name type="scientific">Meganyctiphanes norvegica</name>
    <name type="common">Northern krill</name>
    <name type="synonym">Thysanopoda norvegica</name>
    <dbReference type="NCBI Taxonomy" id="48144"/>
    <lineage>
        <taxon>Eukaryota</taxon>
        <taxon>Metazoa</taxon>
        <taxon>Ecdysozoa</taxon>
        <taxon>Arthropoda</taxon>
        <taxon>Crustacea</taxon>
        <taxon>Multicrustacea</taxon>
        <taxon>Malacostraca</taxon>
        <taxon>Eumalacostraca</taxon>
        <taxon>Eucarida</taxon>
        <taxon>Euphausiacea</taxon>
        <taxon>Euphausiidae</taxon>
        <taxon>Meganyctiphanes</taxon>
    </lineage>
</organism>
<gene>
    <name evidence="3" type="ORF">MNOR_LOCUS30725</name>
</gene>
<feature type="region of interest" description="Disordered" evidence="2">
    <location>
        <begin position="1"/>
        <end position="45"/>
    </location>
</feature>
<dbReference type="Proteomes" id="UP001497623">
    <property type="component" value="Unassembled WGS sequence"/>
</dbReference>
<dbReference type="AlphaFoldDB" id="A0AAV2RXS4"/>
<feature type="region of interest" description="Disordered" evidence="2">
    <location>
        <begin position="148"/>
        <end position="167"/>
    </location>
</feature>
<feature type="compositionally biased region" description="Basic and acidic residues" evidence="2">
    <location>
        <begin position="14"/>
        <end position="30"/>
    </location>
</feature>
<keyword evidence="4" id="KW-1185">Reference proteome</keyword>
<keyword evidence="1" id="KW-0175">Coiled coil</keyword>
<feature type="compositionally biased region" description="Low complexity" evidence="2">
    <location>
        <begin position="31"/>
        <end position="45"/>
    </location>
</feature>
<comment type="caution">
    <text evidence="3">The sequence shown here is derived from an EMBL/GenBank/DDBJ whole genome shotgun (WGS) entry which is preliminary data.</text>
</comment>
<sequence>MMQEKSNWVPGQEIPEKDDFTNEPKEDERLGSTSGGNSSNYFNFNNSHELKGLKSDVDSVRNEATGHIDNFFDINTVYIKEEKEDDNCYEKSENNFSNNLSNERIKSYHQDVDTSFETIDEHKSIESLSQRKITSAERIKEIIEKERSSDMNHRNARTEEESPAFREKRKLTVQEISENLEEEQYKDVRENDRVRAQEQKLTMCKEKILEKRGKQMLYAQEKISLENADFDKMKYSLESGSYNISTNEESIKDEYYFDINILNKQKVDLSGNCYENTAGVLPCDLLKVEMNNEFEGDAYFDPEKEYKPKILLSKRKHLPDEKLRDLRERDRLRKLKQRKCMNEEELAAMREKQKLIAREKRKNLQGEKLLEVREKQRIRAMMKRKVMDDEKLKEVRERDRIRTQEKRRAMDEEKILEFREKQRIRAQEKRKNYSDEKLKEVRERERIRAKERRQSMSKEKLDEIREREKIRAQERRRAKTIENILFQSLENPFEHILDTHSHFMDSEYNNSEFGQSIEKSDDVNKSSLLLKPNSDTHSSNEASNERFEPNKLVNTLGSNIEVEKVNAERNSELVSNNEDGNLVDKSNNLVITQSNSEYESVIEKTNTTVKTLIDMARSYKDYQTFEQNSGGNETSNAAFESNKFVNMLLSNSEVEKVNAEKNSELVSNIENGNLENKCNNLVIAQNNSEISECESVIEKSNTTVKNLIDIAQSNEQYQTFEQNRRGNEPFPFEDMSQGISQFDPSIESNRVIRREISD</sequence>
<evidence type="ECO:0000313" key="4">
    <source>
        <dbReference type="Proteomes" id="UP001497623"/>
    </source>
</evidence>
<name>A0AAV2RXS4_MEGNR</name>
<evidence type="ECO:0000313" key="3">
    <source>
        <dbReference type="EMBL" id="CAL4151198.1"/>
    </source>
</evidence>
<proteinExistence type="predicted"/>
<feature type="region of interest" description="Disordered" evidence="2">
    <location>
        <begin position="527"/>
        <end position="546"/>
    </location>
</feature>